<evidence type="ECO:0000313" key="10">
    <source>
        <dbReference type="EMBL" id="KAE8734272.1"/>
    </source>
</evidence>
<keyword evidence="5 8" id="KW-0238">DNA-binding</keyword>
<keyword evidence="3" id="KW-0862">Zinc</keyword>
<keyword evidence="1" id="KW-0479">Metal-binding</keyword>
<dbReference type="Pfam" id="PF02701">
    <property type="entry name" value="Zn_ribbon_Dof"/>
    <property type="match status" value="1"/>
</dbReference>
<evidence type="ECO:0000256" key="4">
    <source>
        <dbReference type="ARBA" id="ARBA00023015"/>
    </source>
</evidence>
<sequence length="210" mass="23876">MWFDGSEELSKEIFVTIVYASPAISIRKFLWEWLEKLDPGEDNPWIPGVDFNATLGSWESILMIPLSKGNDYPRSRARDQAIRNNDHVAWDKVIPCLRCESMDIKFFYFNNYNVNQPRHFCKGCQRYWTAGGALRNVPVGAGRQKPKPEPGRRTGGFPEGCLYDGCSGMQPFELEGMALDEWHVAAADGGFQQVFPTKRRRISCSGGQPY</sequence>
<evidence type="ECO:0000256" key="2">
    <source>
        <dbReference type="ARBA" id="ARBA00022771"/>
    </source>
</evidence>
<keyword evidence="4" id="KW-0805">Transcription regulation</keyword>
<evidence type="ECO:0000256" key="5">
    <source>
        <dbReference type="ARBA" id="ARBA00023125"/>
    </source>
</evidence>
<gene>
    <name evidence="10" type="ORF">F3Y22_tig00000773pilonHSYRG00004</name>
</gene>
<protein>
    <submittedName>
        <fullName evidence="10">Cyclic dof factor 4</fullName>
    </submittedName>
</protein>
<proteinExistence type="predicted"/>
<evidence type="ECO:0000256" key="3">
    <source>
        <dbReference type="ARBA" id="ARBA00022833"/>
    </source>
</evidence>
<evidence type="ECO:0000256" key="8">
    <source>
        <dbReference type="PROSITE-ProRule" id="PRU00071"/>
    </source>
</evidence>
<reference evidence="10" key="1">
    <citation type="submission" date="2019-09" db="EMBL/GenBank/DDBJ databases">
        <title>Draft genome information of white flower Hibiscus syriacus.</title>
        <authorList>
            <person name="Kim Y.-M."/>
        </authorList>
    </citation>
    <scope>NUCLEOTIDE SEQUENCE [LARGE SCALE GENOMIC DNA]</scope>
    <source>
        <strain evidence="10">YM2019G1</strain>
    </source>
</reference>
<dbReference type="AlphaFoldDB" id="A0A6A3D4P3"/>
<dbReference type="GO" id="GO:0003677">
    <property type="term" value="F:DNA binding"/>
    <property type="evidence" value="ECO:0007669"/>
    <property type="project" value="UniProtKB-UniRule"/>
</dbReference>
<organism evidence="10 11">
    <name type="scientific">Hibiscus syriacus</name>
    <name type="common">Rose of Sharon</name>
    <dbReference type="NCBI Taxonomy" id="106335"/>
    <lineage>
        <taxon>Eukaryota</taxon>
        <taxon>Viridiplantae</taxon>
        <taxon>Streptophyta</taxon>
        <taxon>Embryophyta</taxon>
        <taxon>Tracheophyta</taxon>
        <taxon>Spermatophyta</taxon>
        <taxon>Magnoliopsida</taxon>
        <taxon>eudicotyledons</taxon>
        <taxon>Gunneridae</taxon>
        <taxon>Pentapetalae</taxon>
        <taxon>rosids</taxon>
        <taxon>malvids</taxon>
        <taxon>Malvales</taxon>
        <taxon>Malvaceae</taxon>
        <taxon>Malvoideae</taxon>
        <taxon>Hibiscus</taxon>
    </lineage>
</organism>
<dbReference type="GO" id="GO:0003700">
    <property type="term" value="F:DNA-binding transcription factor activity"/>
    <property type="evidence" value="ECO:0007669"/>
    <property type="project" value="InterPro"/>
</dbReference>
<dbReference type="EMBL" id="VEPZ02000072">
    <property type="protein sequence ID" value="KAE8734272.1"/>
    <property type="molecule type" value="Genomic_DNA"/>
</dbReference>
<comment type="caution">
    <text evidence="10">The sequence shown here is derived from an EMBL/GenBank/DDBJ whole genome shotgun (WGS) entry which is preliminary data.</text>
</comment>
<dbReference type="GO" id="GO:0008270">
    <property type="term" value="F:zinc ion binding"/>
    <property type="evidence" value="ECO:0007669"/>
    <property type="project" value="UniProtKB-KW"/>
</dbReference>
<evidence type="ECO:0000313" key="11">
    <source>
        <dbReference type="Proteomes" id="UP000436088"/>
    </source>
</evidence>
<comment type="subcellular location">
    <subcellularLocation>
        <location evidence="8">Nucleus</location>
    </subcellularLocation>
</comment>
<dbReference type="Proteomes" id="UP000436088">
    <property type="component" value="Unassembled WGS sequence"/>
</dbReference>
<keyword evidence="2 8" id="KW-0863">Zinc-finger</keyword>
<evidence type="ECO:0000256" key="1">
    <source>
        <dbReference type="ARBA" id="ARBA00022723"/>
    </source>
</evidence>
<dbReference type="InterPro" id="IPR045174">
    <property type="entry name" value="Dof"/>
</dbReference>
<name>A0A6A3D4P3_HIBSY</name>
<dbReference type="PANTHER" id="PTHR31089:SF22">
    <property type="entry name" value="CYCLIC DOF FACTOR 4"/>
    <property type="match status" value="1"/>
</dbReference>
<keyword evidence="7 8" id="KW-0539">Nucleus</keyword>
<dbReference type="InterPro" id="IPR003851">
    <property type="entry name" value="Znf_Dof"/>
</dbReference>
<evidence type="ECO:0000256" key="7">
    <source>
        <dbReference type="ARBA" id="ARBA00023242"/>
    </source>
</evidence>
<dbReference type="PANTHER" id="PTHR31089">
    <property type="entry name" value="CYCLIC DOF FACTOR 2"/>
    <property type="match status" value="1"/>
</dbReference>
<evidence type="ECO:0000256" key="6">
    <source>
        <dbReference type="ARBA" id="ARBA00023163"/>
    </source>
</evidence>
<feature type="domain" description="Dof-type" evidence="9">
    <location>
        <begin position="94"/>
        <end position="148"/>
    </location>
</feature>
<dbReference type="GO" id="GO:0005634">
    <property type="term" value="C:nucleus"/>
    <property type="evidence" value="ECO:0007669"/>
    <property type="project" value="UniProtKB-SubCell"/>
</dbReference>
<evidence type="ECO:0000259" key="9">
    <source>
        <dbReference type="PROSITE" id="PS50884"/>
    </source>
</evidence>
<accession>A0A6A3D4P3</accession>
<dbReference type="PROSITE" id="PS50884">
    <property type="entry name" value="ZF_DOF_2"/>
    <property type="match status" value="1"/>
</dbReference>
<keyword evidence="6" id="KW-0804">Transcription</keyword>
<keyword evidence="11" id="KW-1185">Reference proteome</keyword>